<feature type="signal peptide" evidence="1">
    <location>
        <begin position="1"/>
        <end position="24"/>
    </location>
</feature>
<name>A0A6M2DEK7_RHIMP</name>
<feature type="chain" id="PRO_5026713923" evidence="1">
    <location>
        <begin position="25"/>
        <end position="69"/>
    </location>
</feature>
<dbReference type="EMBL" id="GHWJ01010851">
    <property type="protein sequence ID" value="NOV43588.1"/>
    <property type="molecule type" value="Transcribed_RNA"/>
</dbReference>
<evidence type="ECO:0000256" key="1">
    <source>
        <dbReference type="SAM" id="SignalP"/>
    </source>
</evidence>
<keyword evidence="1" id="KW-0732">Signal</keyword>
<accession>A0A6M2DEK7</accession>
<evidence type="ECO:0000313" key="2">
    <source>
        <dbReference type="EMBL" id="NOV43588.1"/>
    </source>
</evidence>
<sequence length="69" mass="8146">MHSCYARVTLFFCFFFMEASPMLAQGACQSRHYSHINIIYTVDTERVLFICILCKHIRWLARYVACSQC</sequence>
<dbReference type="AlphaFoldDB" id="A0A6M2DEK7"/>
<reference evidence="2" key="1">
    <citation type="submission" date="2019-09" db="EMBL/GenBank/DDBJ databases">
        <title>Organ-specific transcriptomic study of the physiology of the cattle tick, Rhipicephalus microplus.</title>
        <authorList>
            <person name="Tirloni L."/>
            <person name="Braz G."/>
            <person name="Gandara A.C.P."/>
            <person name="Sabadin G.A."/>
            <person name="da Silva R.M."/>
            <person name="Guizzo M.G."/>
            <person name="Machado J.A."/>
            <person name="Costa E.P."/>
            <person name="Gomes H.F."/>
            <person name="Moraes J."/>
            <person name="Mota M.B.S."/>
            <person name="Mesquita R.D."/>
            <person name="Alvarenga P.H."/>
            <person name="Alves F."/>
            <person name="Seixas A."/>
            <person name="da Fonseca R.N."/>
            <person name="Fogaca A."/>
            <person name="Logullo C."/>
            <person name="Tanaka A."/>
            <person name="Daffre S."/>
            <person name="Termignoni C."/>
            <person name="Vaz I.S.Jr."/>
            <person name="Oliveira P.L."/>
            <person name="Ribeiro J.M."/>
        </authorList>
    </citation>
    <scope>NUCLEOTIDE SEQUENCE</scope>
    <source>
        <strain evidence="2">Porto Alegre</strain>
    </source>
</reference>
<proteinExistence type="predicted"/>
<organism evidence="2">
    <name type="scientific">Rhipicephalus microplus</name>
    <name type="common">Cattle tick</name>
    <name type="synonym">Boophilus microplus</name>
    <dbReference type="NCBI Taxonomy" id="6941"/>
    <lineage>
        <taxon>Eukaryota</taxon>
        <taxon>Metazoa</taxon>
        <taxon>Ecdysozoa</taxon>
        <taxon>Arthropoda</taxon>
        <taxon>Chelicerata</taxon>
        <taxon>Arachnida</taxon>
        <taxon>Acari</taxon>
        <taxon>Parasitiformes</taxon>
        <taxon>Ixodida</taxon>
        <taxon>Ixodoidea</taxon>
        <taxon>Ixodidae</taxon>
        <taxon>Rhipicephalinae</taxon>
        <taxon>Rhipicephalus</taxon>
        <taxon>Boophilus</taxon>
    </lineage>
</organism>
<protein>
    <submittedName>
        <fullName evidence="2">Putative secreted protein ovary overexpressed</fullName>
    </submittedName>
</protein>